<feature type="transmembrane region" description="Helical" evidence="2">
    <location>
        <begin position="237"/>
        <end position="259"/>
    </location>
</feature>
<feature type="transmembrane region" description="Helical" evidence="2">
    <location>
        <begin position="165"/>
        <end position="186"/>
    </location>
</feature>
<dbReference type="InterPro" id="IPR005330">
    <property type="entry name" value="MHYT_dom"/>
</dbReference>
<organism evidence="4 5">
    <name type="scientific">Sarocladium strictum</name>
    <name type="common">Black bundle disease fungus</name>
    <name type="synonym">Acremonium strictum</name>
    <dbReference type="NCBI Taxonomy" id="5046"/>
    <lineage>
        <taxon>Eukaryota</taxon>
        <taxon>Fungi</taxon>
        <taxon>Dikarya</taxon>
        <taxon>Ascomycota</taxon>
        <taxon>Pezizomycotina</taxon>
        <taxon>Sordariomycetes</taxon>
        <taxon>Hypocreomycetidae</taxon>
        <taxon>Hypocreales</taxon>
        <taxon>Sarocladiaceae</taxon>
        <taxon>Sarocladium</taxon>
    </lineage>
</organism>
<feature type="region of interest" description="Disordered" evidence="1">
    <location>
        <begin position="728"/>
        <end position="756"/>
    </location>
</feature>
<evidence type="ECO:0000256" key="2">
    <source>
        <dbReference type="SAM" id="Phobius"/>
    </source>
</evidence>
<feature type="domain" description="MHYT" evidence="3">
    <location>
        <begin position="23"/>
        <end position="222"/>
    </location>
</feature>
<comment type="caution">
    <text evidence="4">The sequence shown here is derived from an EMBL/GenBank/DDBJ whole genome shotgun (WGS) entry which is preliminary data.</text>
</comment>
<gene>
    <name evidence="4" type="ORF">NLU13_3636</name>
</gene>
<accession>A0AA39LAH0</accession>
<feature type="compositionally biased region" description="Basic and acidic residues" evidence="1">
    <location>
        <begin position="743"/>
        <end position="754"/>
    </location>
</feature>
<keyword evidence="2" id="KW-1133">Transmembrane helix</keyword>
<feature type="transmembrane region" description="Helical" evidence="2">
    <location>
        <begin position="99"/>
        <end position="121"/>
    </location>
</feature>
<feature type="transmembrane region" description="Helical" evidence="2">
    <location>
        <begin position="58"/>
        <end position="79"/>
    </location>
</feature>
<keyword evidence="5" id="KW-1185">Reference proteome</keyword>
<keyword evidence="2" id="KW-0472">Membrane</keyword>
<evidence type="ECO:0000256" key="1">
    <source>
        <dbReference type="SAM" id="MobiDB-lite"/>
    </source>
</evidence>
<proteinExistence type="predicted"/>
<evidence type="ECO:0000259" key="3">
    <source>
        <dbReference type="PROSITE" id="PS50924"/>
    </source>
</evidence>
<evidence type="ECO:0000313" key="4">
    <source>
        <dbReference type="EMBL" id="KAK0390063.1"/>
    </source>
</evidence>
<sequence length="848" mass="91600">MLSDLSDAELLQEYGGDIMRQSYNAGFVALSFFVSLVGTGSTLELINRRTGLNGLYNHVLLVSSAVTMGGVAIWCMHFIGNRAITLASGQSKLQIAYSGGFTAISFVVPIVVLLAAFVAVGSNNRVSWWRVGTGGILSGAAICGMHYLGNASIENYICVYDLGNVIGAAVIACAASTIALAMFFVFRSIWANSWWKRLLSAIVLAGAVSGMHWVAAVGTNYRLKRIHNGNSGPGRDATVIVVICLSVSACFIIAGSAAFRARNMSKSARRAQKVTLGAAVFDKYGRILVDTDGVAPSAVITDSFLEKHAKEGFNVAHPLFHWMFQASRSWPSISSLIAGMKLHLTTLARPGLDRNKSFGIELVSTHGEVVDNYDLIFRELFCTAASVLCERLNQPLTSAGLLWDEILPTGTFGERSRANLKKTSSVASVAEKAAGMAGQEQYGRGSLMFLVRHVEDRDAARLASAGYRFAEVHQVASLLRSRMQIQSSEMESKLRQMASYGQNNVEPARGVHIGFFGMRAKVNTSGFHVLVNKSSKSTLPSVSLKLPALDTAQMDYLQRFNGKTVTAMLQILKQAPTSIVSPSDAKLAEKLFAAITDLREYIRDPLFNEALFTPRIVNVPTTRGERTETMQLLAFRLVIPIHTVATSPTCEFIPLSFFKIQQASLQDQLAFSQGVHRELGFVVQQHSMAYNNTNDRRSFVKRWAKRKASSSKQVDGAEGSPIVRVTERRTSVTKSIQSGSTDELVRDGESEQSHHSLVPAETGTYGGILVSQEITVGIEPAALPSPPPQAAGQNHRLRVGGREDGAVGVELKNLGRTAGASHGDGKLKGAEIGGAFVDLLFAQCAEGR</sequence>
<feature type="transmembrane region" description="Helical" evidence="2">
    <location>
        <begin position="128"/>
        <end position="149"/>
    </location>
</feature>
<feature type="transmembrane region" description="Helical" evidence="2">
    <location>
        <begin position="25"/>
        <end position="46"/>
    </location>
</feature>
<protein>
    <recommendedName>
        <fullName evidence="3">MHYT domain-containing protein</fullName>
    </recommendedName>
</protein>
<dbReference type="EMBL" id="JAPDFR010000002">
    <property type="protein sequence ID" value="KAK0390063.1"/>
    <property type="molecule type" value="Genomic_DNA"/>
</dbReference>
<reference evidence="4" key="1">
    <citation type="submission" date="2022-10" db="EMBL/GenBank/DDBJ databases">
        <title>Determination and structural analysis of whole genome sequence of Sarocladium strictum F4-1.</title>
        <authorList>
            <person name="Hu L."/>
            <person name="Jiang Y."/>
        </authorList>
    </citation>
    <scope>NUCLEOTIDE SEQUENCE</scope>
    <source>
        <strain evidence="4">F4-1</strain>
    </source>
</reference>
<feature type="transmembrane region" description="Helical" evidence="2">
    <location>
        <begin position="198"/>
        <end position="217"/>
    </location>
</feature>
<keyword evidence="2" id="KW-0812">Transmembrane</keyword>
<name>A0AA39LAH0_SARSR</name>
<dbReference type="PANTHER" id="PTHR35152">
    <property type="entry name" value="DOMAIN SIGNALLING PROTEIN, PUTATIVE (AFU_ORTHOLOGUE AFUA_5G11310)-RELATED"/>
    <property type="match status" value="1"/>
</dbReference>
<dbReference type="Proteomes" id="UP001175261">
    <property type="component" value="Unassembled WGS sequence"/>
</dbReference>
<dbReference type="AlphaFoldDB" id="A0AA39LAH0"/>
<dbReference type="PANTHER" id="PTHR35152:SF1">
    <property type="entry name" value="DOMAIN SIGNALLING PROTEIN, PUTATIVE (AFU_ORTHOLOGUE AFUA_5G11310)-RELATED"/>
    <property type="match status" value="1"/>
</dbReference>
<dbReference type="Pfam" id="PF03707">
    <property type="entry name" value="MHYT"/>
    <property type="match status" value="2"/>
</dbReference>
<evidence type="ECO:0000313" key="5">
    <source>
        <dbReference type="Proteomes" id="UP001175261"/>
    </source>
</evidence>
<feature type="compositionally biased region" description="Polar residues" evidence="1">
    <location>
        <begin position="732"/>
        <end position="741"/>
    </location>
</feature>
<dbReference type="PROSITE" id="PS50924">
    <property type="entry name" value="MHYT"/>
    <property type="match status" value="1"/>
</dbReference>